<gene>
    <name evidence="2" type="ORF">ABEB36_004604</name>
</gene>
<organism evidence="2 3">
    <name type="scientific">Hypothenemus hampei</name>
    <name type="common">Coffee berry borer</name>
    <dbReference type="NCBI Taxonomy" id="57062"/>
    <lineage>
        <taxon>Eukaryota</taxon>
        <taxon>Metazoa</taxon>
        <taxon>Ecdysozoa</taxon>
        <taxon>Arthropoda</taxon>
        <taxon>Hexapoda</taxon>
        <taxon>Insecta</taxon>
        <taxon>Pterygota</taxon>
        <taxon>Neoptera</taxon>
        <taxon>Endopterygota</taxon>
        <taxon>Coleoptera</taxon>
        <taxon>Polyphaga</taxon>
        <taxon>Cucujiformia</taxon>
        <taxon>Curculionidae</taxon>
        <taxon>Scolytinae</taxon>
        <taxon>Hypothenemus</taxon>
    </lineage>
</organism>
<name>A0ABD1F3V1_HYPHA</name>
<keyword evidence="3" id="KW-1185">Reference proteome</keyword>
<feature type="domain" description="Double jelly roll-like" evidence="1">
    <location>
        <begin position="119"/>
        <end position="172"/>
    </location>
</feature>
<proteinExistence type="predicted"/>
<dbReference type="EMBL" id="JBDJPC010000003">
    <property type="protein sequence ID" value="KAL1509940.1"/>
    <property type="molecule type" value="Genomic_DNA"/>
</dbReference>
<dbReference type="AlphaFoldDB" id="A0ABD1F3V1"/>
<evidence type="ECO:0000259" key="1">
    <source>
        <dbReference type="Pfam" id="PF21738"/>
    </source>
</evidence>
<comment type="caution">
    <text evidence="2">The sequence shown here is derived from an EMBL/GenBank/DDBJ whole genome shotgun (WGS) entry which is preliminary data.</text>
</comment>
<dbReference type="Pfam" id="PF21738">
    <property type="entry name" value="DJR-like_dom"/>
    <property type="match status" value="1"/>
</dbReference>
<evidence type="ECO:0000313" key="3">
    <source>
        <dbReference type="Proteomes" id="UP001566132"/>
    </source>
</evidence>
<reference evidence="2 3" key="1">
    <citation type="submission" date="2024-05" db="EMBL/GenBank/DDBJ databases">
        <title>Genetic variation in Jamaican populations of the coffee berry borer (Hypothenemus hampei).</title>
        <authorList>
            <person name="Errbii M."/>
            <person name="Myrie A."/>
        </authorList>
    </citation>
    <scope>NUCLEOTIDE SEQUENCE [LARGE SCALE GENOMIC DNA]</scope>
    <source>
        <strain evidence="2">JA-Hopewell-2020-01-JO</strain>
        <tissue evidence="2">Whole body</tissue>
    </source>
</reference>
<protein>
    <recommendedName>
        <fullName evidence="1">Double jelly roll-like domain-containing protein</fullName>
    </recommendedName>
</protein>
<sequence>MTPILYNQTSTSQLEDNSLIVIPQSKEAITFECPNQNIIEIISQPSLIQPYSCKIIIKDQYYTQKPDIITPRLKLPSIIINEKLILNIEPLQLKEINLEKIQEELQHVNSLTIHPLKPYNNETLNLSFQKKRYTVFFRMYTNFQRTYLGKDRSESLLGFNKFLIKPILVIVQNKMRRYAAVLFI</sequence>
<evidence type="ECO:0000313" key="2">
    <source>
        <dbReference type="EMBL" id="KAL1509940.1"/>
    </source>
</evidence>
<dbReference type="Proteomes" id="UP001566132">
    <property type="component" value="Unassembled WGS sequence"/>
</dbReference>
<accession>A0ABD1F3V1</accession>
<dbReference type="InterPro" id="IPR049512">
    <property type="entry name" value="DJR-like_dom"/>
</dbReference>